<reference evidence="7 8" key="2">
    <citation type="journal article" date="2010" name="Nucleic Acids Res.">
        <title>BeetleBase in 2010: revisions to provide comprehensive genomic information for Tribolium castaneum.</title>
        <authorList>
            <person name="Kim H.S."/>
            <person name="Murphy T."/>
            <person name="Xia J."/>
            <person name="Caragea D."/>
            <person name="Park Y."/>
            <person name="Beeman R.W."/>
            <person name="Lorenzen M.D."/>
            <person name="Butcher S."/>
            <person name="Manak J.R."/>
            <person name="Brown S.J."/>
        </authorList>
    </citation>
    <scope>GENOME REANNOTATION</scope>
    <source>
        <strain evidence="7 8">Georgia GA2</strain>
    </source>
</reference>
<feature type="transmembrane region" description="Helical" evidence="5">
    <location>
        <begin position="156"/>
        <end position="176"/>
    </location>
</feature>
<accession>A0A139WEC7</accession>
<dbReference type="OMA" id="QCGCESW"/>
<dbReference type="EMBL" id="KQ971354">
    <property type="protein sequence ID" value="KYB26272.1"/>
    <property type="molecule type" value="Genomic_DNA"/>
</dbReference>
<sequence>MDALSYYPSVRFAFTNFSGASNIYNDGTPNQEGVITYSIVTPVICIFGICGNLLSLLVLSRRELKGSVYVYLAVLAFVDLCSSILLFMSGLSCGVFFLDNKWPVYDVLFGLPLAAMFNTMCVLTTMMVTFDRVCYLANPLTRQKPKFCHECVARRIMLGCFVVSVLANLPYCFIFVTHDGDDIETKPFYYTSSFDVYNWMRFIILGIFPSIFLIIGNGFLISNLRKIKKMYGKCNNSIKCRKPQNYTNLTTTLILIVFFFLISQIPSMLTNRASASTFFFPGANSDDSTNSKSLETVREITTVIQAISLSTDFVLYYMFCPAFCKVLAKIFARKKSVKRMQMTIFVVDKAKSIHEVTAGKLLQIMDVGRDTESIYDGSEDKCGEKKVNRDTLVTLCNATD</sequence>
<feature type="transmembrane region" description="Helical" evidence="5">
    <location>
        <begin position="196"/>
        <end position="224"/>
    </location>
</feature>
<feature type="transmembrane region" description="Helical" evidence="5">
    <location>
        <begin position="314"/>
        <end position="332"/>
    </location>
</feature>
<dbReference type="Pfam" id="PF10324">
    <property type="entry name" value="7TM_GPCR_Srw"/>
    <property type="match status" value="1"/>
</dbReference>
<evidence type="ECO:0000313" key="8">
    <source>
        <dbReference type="Proteomes" id="UP000007266"/>
    </source>
</evidence>
<dbReference type="SUPFAM" id="SSF81321">
    <property type="entry name" value="Family A G protein-coupled receptor-like"/>
    <property type="match status" value="1"/>
</dbReference>
<dbReference type="KEGG" id="tca:103313619"/>
<dbReference type="GO" id="GO:0016020">
    <property type="term" value="C:membrane"/>
    <property type="evidence" value="ECO:0007669"/>
    <property type="project" value="UniProtKB-SubCell"/>
</dbReference>
<dbReference type="InterPro" id="IPR019427">
    <property type="entry name" value="7TM_GPCR_serpentine_rcpt_Srw"/>
</dbReference>
<feature type="domain" description="G-protein coupled receptors family 1 profile" evidence="6">
    <location>
        <begin position="51"/>
        <end position="316"/>
    </location>
</feature>
<dbReference type="GO" id="GO:0008528">
    <property type="term" value="F:G protein-coupled peptide receptor activity"/>
    <property type="evidence" value="ECO:0007669"/>
    <property type="project" value="InterPro"/>
</dbReference>
<feature type="transmembrane region" description="Helical" evidence="5">
    <location>
        <begin position="245"/>
        <end position="265"/>
    </location>
</feature>
<feature type="transmembrane region" description="Helical" evidence="5">
    <location>
        <begin position="109"/>
        <end position="135"/>
    </location>
</feature>
<evidence type="ECO:0000256" key="1">
    <source>
        <dbReference type="ARBA" id="ARBA00004370"/>
    </source>
</evidence>
<dbReference type="InterPro" id="IPR052954">
    <property type="entry name" value="GPCR-Ligand_Int"/>
</dbReference>
<evidence type="ECO:0000256" key="5">
    <source>
        <dbReference type="SAM" id="Phobius"/>
    </source>
</evidence>
<dbReference type="OrthoDB" id="10011262at2759"/>
<evidence type="ECO:0000313" key="7">
    <source>
        <dbReference type="EMBL" id="KYB26272.1"/>
    </source>
</evidence>
<keyword evidence="4 5" id="KW-0472">Membrane</keyword>
<organism evidence="7 8">
    <name type="scientific">Tribolium castaneum</name>
    <name type="common">Red flour beetle</name>
    <dbReference type="NCBI Taxonomy" id="7070"/>
    <lineage>
        <taxon>Eukaryota</taxon>
        <taxon>Metazoa</taxon>
        <taxon>Ecdysozoa</taxon>
        <taxon>Arthropoda</taxon>
        <taxon>Hexapoda</taxon>
        <taxon>Insecta</taxon>
        <taxon>Pterygota</taxon>
        <taxon>Neoptera</taxon>
        <taxon>Endopterygota</taxon>
        <taxon>Coleoptera</taxon>
        <taxon>Polyphaga</taxon>
        <taxon>Cucujiformia</taxon>
        <taxon>Tenebrionidae</taxon>
        <taxon>Tenebrionidae incertae sedis</taxon>
        <taxon>Tribolium</taxon>
    </lineage>
</organism>
<dbReference type="PANTHER" id="PTHR46641:SF25">
    <property type="entry name" value="CNMAMIDE RECEPTOR-RELATED"/>
    <property type="match status" value="1"/>
</dbReference>
<name>A0A139WEC7_TRICA</name>
<evidence type="ECO:0000256" key="2">
    <source>
        <dbReference type="ARBA" id="ARBA00022692"/>
    </source>
</evidence>
<keyword evidence="8" id="KW-1185">Reference proteome</keyword>
<keyword evidence="2 5" id="KW-0812">Transmembrane</keyword>
<evidence type="ECO:0000256" key="4">
    <source>
        <dbReference type="ARBA" id="ARBA00023136"/>
    </source>
</evidence>
<feature type="transmembrane region" description="Helical" evidence="5">
    <location>
        <begin position="34"/>
        <end position="59"/>
    </location>
</feature>
<dbReference type="InterPro" id="IPR017452">
    <property type="entry name" value="GPCR_Rhodpsn_7TM"/>
</dbReference>
<evidence type="ECO:0000256" key="3">
    <source>
        <dbReference type="ARBA" id="ARBA00022989"/>
    </source>
</evidence>
<comment type="subcellular location">
    <subcellularLocation>
        <location evidence="1">Membrane</location>
    </subcellularLocation>
</comment>
<dbReference type="CDD" id="cd14978">
    <property type="entry name" value="7tmA_FMRFamide_R-like"/>
    <property type="match status" value="1"/>
</dbReference>
<keyword evidence="3 5" id="KW-1133">Transmembrane helix</keyword>
<dbReference type="Gene3D" id="1.20.1070.10">
    <property type="entry name" value="Rhodopsin 7-helix transmembrane proteins"/>
    <property type="match status" value="1"/>
</dbReference>
<dbReference type="Proteomes" id="UP000007266">
    <property type="component" value="Linkage group 7"/>
</dbReference>
<dbReference type="AlphaFoldDB" id="A0A139WEC7"/>
<gene>
    <name evidence="7" type="primary">AUGUSTUS-3.0.2_33691</name>
    <name evidence="7" type="ORF">TcasGA2_TC033691</name>
</gene>
<feature type="transmembrane region" description="Helical" evidence="5">
    <location>
        <begin position="71"/>
        <end position="97"/>
    </location>
</feature>
<protein>
    <recommendedName>
        <fullName evidence="6">G-protein coupled receptors family 1 profile domain-containing protein</fullName>
    </recommendedName>
</protein>
<dbReference type="PANTHER" id="PTHR46641">
    <property type="entry name" value="FMRFAMIDE RECEPTOR-RELATED"/>
    <property type="match status" value="1"/>
</dbReference>
<dbReference type="InParanoid" id="A0A139WEC7"/>
<reference evidence="7 8" key="1">
    <citation type="journal article" date="2008" name="Nature">
        <title>The genome of the model beetle and pest Tribolium castaneum.</title>
        <authorList>
            <consortium name="Tribolium Genome Sequencing Consortium"/>
            <person name="Richards S."/>
            <person name="Gibbs R.A."/>
            <person name="Weinstock G.M."/>
            <person name="Brown S.J."/>
            <person name="Denell R."/>
            <person name="Beeman R.W."/>
            <person name="Gibbs R."/>
            <person name="Beeman R.W."/>
            <person name="Brown S.J."/>
            <person name="Bucher G."/>
            <person name="Friedrich M."/>
            <person name="Grimmelikhuijzen C.J."/>
            <person name="Klingler M."/>
            <person name="Lorenzen M."/>
            <person name="Richards S."/>
            <person name="Roth S."/>
            <person name="Schroder R."/>
            <person name="Tautz D."/>
            <person name="Zdobnov E.M."/>
            <person name="Muzny D."/>
            <person name="Gibbs R.A."/>
            <person name="Weinstock G.M."/>
            <person name="Attaway T."/>
            <person name="Bell S."/>
            <person name="Buhay C.J."/>
            <person name="Chandrabose M.N."/>
            <person name="Chavez D."/>
            <person name="Clerk-Blankenburg K.P."/>
            <person name="Cree A."/>
            <person name="Dao M."/>
            <person name="Davis C."/>
            <person name="Chacko J."/>
            <person name="Dinh H."/>
            <person name="Dugan-Rocha S."/>
            <person name="Fowler G."/>
            <person name="Garner T.T."/>
            <person name="Garnes J."/>
            <person name="Gnirke A."/>
            <person name="Hawes A."/>
            <person name="Hernandez J."/>
            <person name="Hines S."/>
            <person name="Holder M."/>
            <person name="Hume J."/>
            <person name="Jhangiani S.N."/>
            <person name="Joshi V."/>
            <person name="Khan Z.M."/>
            <person name="Jackson L."/>
            <person name="Kovar C."/>
            <person name="Kowis A."/>
            <person name="Lee S."/>
            <person name="Lewis L.R."/>
            <person name="Margolis J."/>
            <person name="Morgan M."/>
            <person name="Nazareth L.V."/>
            <person name="Nguyen N."/>
            <person name="Okwuonu G."/>
            <person name="Parker D."/>
            <person name="Richards S."/>
            <person name="Ruiz S.J."/>
            <person name="Santibanez J."/>
            <person name="Savard J."/>
            <person name="Scherer S.E."/>
            <person name="Schneider B."/>
            <person name="Sodergren E."/>
            <person name="Tautz D."/>
            <person name="Vattahil S."/>
            <person name="Villasana D."/>
            <person name="White C.S."/>
            <person name="Wright R."/>
            <person name="Park Y."/>
            <person name="Beeman R.W."/>
            <person name="Lord J."/>
            <person name="Oppert B."/>
            <person name="Lorenzen M."/>
            <person name="Brown S."/>
            <person name="Wang L."/>
            <person name="Savard J."/>
            <person name="Tautz D."/>
            <person name="Richards S."/>
            <person name="Weinstock G."/>
            <person name="Gibbs R.A."/>
            <person name="Liu Y."/>
            <person name="Worley K."/>
            <person name="Weinstock G."/>
            <person name="Elsik C.G."/>
            <person name="Reese J.T."/>
            <person name="Elhaik E."/>
            <person name="Landan G."/>
            <person name="Graur D."/>
            <person name="Arensburger P."/>
            <person name="Atkinson P."/>
            <person name="Beeman R.W."/>
            <person name="Beidler J."/>
            <person name="Brown S.J."/>
            <person name="Demuth J.P."/>
            <person name="Drury D.W."/>
            <person name="Du Y.Z."/>
            <person name="Fujiwara H."/>
            <person name="Lorenzen M."/>
            <person name="Maselli V."/>
            <person name="Osanai M."/>
            <person name="Park Y."/>
            <person name="Robertson H.M."/>
            <person name="Tu Z."/>
            <person name="Wang J.J."/>
            <person name="Wang S."/>
            <person name="Richards S."/>
            <person name="Song H."/>
            <person name="Zhang L."/>
            <person name="Sodergren E."/>
            <person name="Werner D."/>
            <person name="Stanke M."/>
            <person name="Morgenstern B."/>
            <person name="Solovyev V."/>
            <person name="Kosarev P."/>
            <person name="Brown G."/>
            <person name="Chen H.C."/>
            <person name="Ermolaeva O."/>
            <person name="Hlavina W."/>
            <person name="Kapustin Y."/>
            <person name="Kiryutin B."/>
            <person name="Kitts P."/>
            <person name="Maglott D."/>
            <person name="Pruitt K."/>
            <person name="Sapojnikov V."/>
            <person name="Souvorov A."/>
            <person name="Mackey A.J."/>
            <person name="Waterhouse R.M."/>
            <person name="Wyder S."/>
            <person name="Zdobnov E.M."/>
            <person name="Zdobnov E.M."/>
            <person name="Wyder S."/>
            <person name="Kriventseva E.V."/>
            <person name="Kadowaki T."/>
            <person name="Bork P."/>
            <person name="Aranda M."/>
            <person name="Bao R."/>
            <person name="Beermann A."/>
            <person name="Berns N."/>
            <person name="Bolognesi R."/>
            <person name="Bonneton F."/>
            <person name="Bopp D."/>
            <person name="Brown S.J."/>
            <person name="Bucher G."/>
            <person name="Butts T."/>
            <person name="Chaumot A."/>
            <person name="Denell R.E."/>
            <person name="Ferrier D.E."/>
            <person name="Friedrich M."/>
            <person name="Gordon C.M."/>
            <person name="Jindra M."/>
            <person name="Klingler M."/>
            <person name="Lan Q."/>
            <person name="Lattorff H.M."/>
            <person name="Laudet V."/>
            <person name="von Levetsow C."/>
            <person name="Liu Z."/>
            <person name="Lutz R."/>
            <person name="Lynch J.A."/>
            <person name="da Fonseca R.N."/>
            <person name="Posnien N."/>
            <person name="Reuter R."/>
            <person name="Roth S."/>
            <person name="Savard J."/>
            <person name="Schinko J.B."/>
            <person name="Schmitt C."/>
            <person name="Schoppmeier M."/>
            <person name="Schroder R."/>
            <person name="Shippy T.D."/>
            <person name="Simonnet F."/>
            <person name="Marques-Souza H."/>
            <person name="Tautz D."/>
            <person name="Tomoyasu Y."/>
            <person name="Trauner J."/>
            <person name="Van der Zee M."/>
            <person name="Vervoort M."/>
            <person name="Wittkopp N."/>
            <person name="Wimmer E.A."/>
            <person name="Yang X."/>
            <person name="Jones A.K."/>
            <person name="Sattelle D.B."/>
            <person name="Ebert P.R."/>
            <person name="Nelson D."/>
            <person name="Scott J.G."/>
            <person name="Beeman R.W."/>
            <person name="Muthukrishnan S."/>
            <person name="Kramer K.J."/>
            <person name="Arakane Y."/>
            <person name="Beeman R.W."/>
            <person name="Zhu Q."/>
            <person name="Hogenkamp D."/>
            <person name="Dixit R."/>
            <person name="Oppert B."/>
            <person name="Jiang H."/>
            <person name="Zou Z."/>
            <person name="Marshall J."/>
            <person name="Elpidina E."/>
            <person name="Vinokurov K."/>
            <person name="Oppert C."/>
            <person name="Zou Z."/>
            <person name="Evans J."/>
            <person name="Lu Z."/>
            <person name="Zhao P."/>
            <person name="Sumathipala N."/>
            <person name="Altincicek B."/>
            <person name="Vilcinskas A."/>
            <person name="Williams M."/>
            <person name="Hultmark D."/>
            <person name="Hetru C."/>
            <person name="Jiang H."/>
            <person name="Grimmelikhuijzen C.J."/>
            <person name="Hauser F."/>
            <person name="Cazzamali G."/>
            <person name="Williamson M."/>
            <person name="Park Y."/>
            <person name="Li B."/>
            <person name="Tanaka Y."/>
            <person name="Predel R."/>
            <person name="Neupert S."/>
            <person name="Schachtner J."/>
            <person name="Verleyen P."/>
            <person name="Raible F."/>
            <person name="Bork P."/>
            <person name="Friedrich M."/>
            <person name="Walden K.K."/>
            <person name="Robertson H.M."/>
            <person name="Angeli S."/>
            <person name="Foret S."/>
            <person name="Bucher G."/>
            <person name="Schuetz S."/>
            <person name="Maleszka R."/>
            <person name="Wimmer E.A."/>
            <person name="Beeman R.W."/>
            <person name="Lorenzen M."/>
            <person name="Tomoyasu Y."/>
            <person name="Miller S.C."/>
            <person name="Grossmann D."/>
            <person name="Bucher G."/>
        </authorList>
    </citation>
    <scope>NUCLEOTIDE SEQUENCE [LARGE SCALE GENOMIC DNA]</scope>
    <source>
        <strain evidence="7 8">Georgia GA2</strain>
    </source>
</reference>
<dbReference type="PROSITE" id="PS50262">
    <property type="entry name" value="G_PROTEIN_RECEP_F1_2"/>
    <property type="match status" value="1"/>
</dbReference>
<evidence type="ECO:0000259" key="6">
    <source>
        <dbReference type="PROSITE" id="PS50262"/>
    </source>
</evidence>
<proteinExistence type="predicted"/>